<dbReference type="PANTHER" id="PTHR35810">
    <property type="entry name" value="CYTOPLASMIC PROTEIN-RELATED"/>
    <property type="match status" value="1"/>
</dbReference>
<evidence type="ECO:0000313" key="2">
    <source>
        <dbReference type="Proteomes" id="UP000509722"/>
    </source>
</evidence>
<proteinExistence type="predicted"/>
<protein>
    <submittedName>
        <fullName evidence="1">Helix-turn-helix domain-containing protein</fullName>
    </submittedName>
</protein>
<organism evidence="1 2">
    <name type="scientific">Campylobacter ureolyticus</name>
    <dbReference type="NCBI Taxonomy" id="827"/>
    <lineage>
        <taxon>Bacteria</taxon>
        <taxon>Pseudomonadati</taxon>
        <taxon>Campylobacterota</taxon>
        <taxon>Epsilonproteobacteria</taxon>
        <taxon>Campylobacterales</taxon>
        <taxon>Campylobacteraceae</taxon>
        <taxon>Campylobacter</taxon>
    </lineage>
</organism>
<name>A0AAE7EAB6_9BACT</name>
<dbReference type="PANTHER" id="PTHR35810:SF1">
    <property type="entry name" value="CYTOPLASMIC PROTEIN"/>
    <property type="match status" value="1"/>
</dbReference>
<dbReference type="Proteomes" id="UP000509722">
    <property type="component" value="Chromosome"/>
</dbReference>
<dbReference type="RefSeq" id="WP_018713770.1">
    <property type="nucleotide sequence ID" value="NZ_CP053832.1"/>
</dbReference>
<evidence type="ECO:0000313" key="1">
    <source>
        <dbReference type="EMBL" id="QKF84571.1"/>
    </source>
</evidence>
<reference evidence="1 2" key="1">
    <citation type="submission" date="2020-05" db="EMBL/GenBank/DDBJ databases">
        <title>Complete genome sequencing of Campylobacter and Arcobacter type strains.</title>
        <authorList>
            <person name="Miller W.G."/>
            <person name="Yee E."/>
        </authorList>
    </citation>
    <scope>NUCLEOTIDE SEQUENCE [LARGE SCALE GENOMIC DNA]</scope>
    <source>
        <strain evidence="1 2">LMG 6451</strain>
    </source>
</reference>
<sequence length="95" mass="11000">MIDTTKKNFIIWNDGNNNTNIQVLLDEANETLWLSQKQIAEIFGVSVSTINEHIKNILNDNELDNSTIRNFLIVQNEGKRENLKKQISNMRSLKN</sequence>
<dbReference type="EMBL" id="CP053832">
    <property type="protein sequence ID" value="QKF84571.1"/>
    <property type="molecule type" value="Genomic_DNA"/>
</dbReference>
<dbReference type="GeneID" id="77176000"/>
<gene>
    <name evidence="1" type="ORF">CURT_1094</name>
</gene>
<dbReference type="AlphaFoldDB" id="A0AAE7EAB6"/>
<accession>A0AAE7EAB6</accession>